<dbReference type="GO" id="GO:0005886">
    <property type="term" value="C:plasma membrane"/>
    <property type="evidence" value="ECO:0007669"/>
    <property type="project" value="UniProtKB-SubCell"/>
</dbReference>
<gene>
    <name evidence="2" type="ORF">UY48_C0014G0006</name>
</gene>
<evidence type="ECO:0000256" key="1">
    <source>
        <dbReference type="SAM" id="Phobius"/>
    </source>
</evidence>
<feature type="transmembrane region" description="Helical" evidence="1">
    <location>
        <begin position="159"/>
        <end position="179"/>
    </location>
</feature>
<reference evidence="2 3" key="1">
    <citation type="journal article" date="2015" name="Nature">
        <title>rRNA introns, odd ribosomes, and small enigmatic genomes across a large radiation of phyla.</title>
        <authorList>
            <person name="Brown C.T."/>
            <person name="Hug L.A."/>
            <person name="Thomas B.C."/>
            <person name="Sharon I."/>
            <person name="Castelle C.J."/>
            <person name="Singh A."/>
            <person name="Wilkins M.J."/>
            <person name="Williams K.H."/>
            <person name="Banfield J.F."/>
        </authorList>
    </citation>
    <scope>NUCLEOTIDE SEQUENCE [LARGE SCALE GENOMIC DNA]</scope>
</reference>
<dbReference type="GO" id="GO:0016758">
    <property type="term" value="F:hexosyltransferase activity"/>
    <property type="evidence" value="ECO:0007669"/>
    <property type="project" value="InterPro"/>
</dbReference>
<feature type="transmembrane region" description="Helical" evidence="1">
    <location>
        <begin position="358"/>
        <end position="377"/>
    </location>
</feature>
<feature type="transmembrane region" description="Helical" evidence="1">
    <location>
        <begin position="61"/>
        <end position="80"/>
    </location>
</feature>
<comment type="caution">
    <text evidence="2">The sequence shown here is derived from an EMBL/GenBank/DDBJ whole genome shotgun (WGS) entry which is preliminary data.</text>
</comment>
<evidence type="ECO:0008006" key="4">
    <source>
        <dbReference type="Google" id="ProtNLM"/>
    </source>
</evidence>
<keyword evidence="1" id="KW-0812">Transmembrane</keyword>
<protein>
    <recommendedName>
        <fullName evidence="4">DUF2029 domain-containing protein</fullName>
    </recommendedName>
</protein>
<feature type="transmembrane region" description="Helical" evidence="1">
    <location>
        <begin position="286"/>
        <end position="304"/>
    </location>
</feature>
<proteinExistence type="predicted"/>
<feature type="transmembrane region" description="Helical" evidence="1">
    <location>
        <begin position="186"/>
        <end position="204"/>
    </location>
</feature>
<feature type="transmembrane region" description="Helical" evidence="1">
    <location>
        <begin position="236"/>
        <end position="252"/>
    </location>
</feature>
<dbReference type="PATRIC" id="fig|1618448.3.peg.677"/>
<accession>A0A0G1YZ83</accession>
<feature type="transmembrane region" description="Helical" evidence="1">
    <location>
        <begin position="12"/>
        <end position="30"/>
    </location>
</feature>
<feature type="transmembrane region" description="Helical" evidence="1">
    <location>
        <begin position="258"/>
        <end position="279"/>
    </location>
</feature>
<feature type="transmembrane region" description="Helical" evidence="1">
    <location>
        <begin position="324"/>
        <end position="346"/>
    </location>
</feature>
<feature type="transmembrane region" description="Helical" evidence="1">
    <location>
        <begin position="92"/>
        <end position="110"/>
    </location>
</feature>
<keyword evidence="1" id="KW-1133">Transmembrane helix</keyword>
<evidence type="ECO:0000313" key="3">
    <source>
        <dbReference type="Proteomes" id="UP000034588"/>
    </source>
</evidence>
<dbReference type="EMBL" id="LCQD01000014">
    <property type="protein sequence ID" value="KKW11669.1"/>
    <property type="molecule type" value="Genomic_DNA"/>
</dbReference>
<keyword evidence="1" id="KW-0472">Membrane</keyword>
<name>A0A0G1YZ83_9BACT</name>
<dbReference type="Pfam" id="PF26314">
    <property type="entry name" value="MptA_B_family"/>
    <property type="match status" value="1"/>
</dbReference>
<dbReference type="AlphaFoldDB" id="A0A0G1YZ83"/>
<organism evidence="2 3">
    <name type="scientific">Candidatus Gottesmanbacteria bacterium GW2011_GWB1_49_7</name>
    <dbReference type="NCBI Taxonomy" id="1618448"/>
    <lineage>
        <taxon>Bacteria</taxon>
        <taxon>Candidatus Gottesmaniibacteriota</taxon>
    </lineage>
</organism>
<dbReference type="Proteomes" id="UP000034588">
    <property type="component" value="Unassembled WGS sequence"/>
</dbReference>
<sequence>MLGGGSMGKKLFIGYILAALALFLFSYTQVDLSLTLSRFSIYQTIQKSFQYIGYYQRPTATALYVGLVGIFFTLYGFTLFAVRRGKLSHVGLWRVIIALTIILVFSYPAFSYDLFNYMFDAKTILVYHKNPYLVTPLEFSGVEPWLSFMHWTHEPTNYMPFWIVLSLPAYLLGFGYFLGIMWSFKALVAGAYLVTIWFIGRILSRLDAKHSLLGMAIFAFNPLVIFESLVSGHNDVVMLALAMIAYWLYLQRKRLPSFFALALSIATKLMTAFLVPVFFLGWQRNWALWAMIFAFIAVGTQRELLPWYVIWLVPFYALLPRLDWMLTIGTGASLGFLFSYAPFLYFGDYNPPVSTLKLWCVATPIMLSLVWIGYRLICPPNRPQV</sequence>
<evidence type="ECO:0000313" key="2">
    <source>
        <dbReference type="EMBL" id="KKW11669.1"/>
    </source>
</evidence>